<gene>
    <name evidence="1" type="ORF">LOK49_LG02G02496</name>
</gene>
<evidence type="ECO:0000313" key="2">
    <source>
        <dbReference type="Proteomes" id="UP001060215"/>
    </source>
</evidence>
<evidence type="ECO:0000313" key="1">
    <source>
        <dbReference type="EMBL" id="KAI8027334.1"/>
    </source>
</evidence>
<reference evidence="1 2" key="1">
    <citation type="journal article" date="2022" name="Plant J.">
        <title>Chromosome-level genome of Camellia lanceoleosa provides a valuable resource for understanding genome evolution and self-incompatibility.</title>
        <authorList>
            <person name="Gong W."/>
            <person name="Xiao S."/>
            <person name="Wang L."/>
            <person name="Liao Z."/>
            <person name="Chang Y."/>
            <person name="Mo W."/>
            <person name="Hu G."/>
            <person name="Li W."/>
            <person name="Zhao G."/>
            <person name="Zhu H."/>
            <person name="Hu X."/>
            <person name="Ji K."/>
            <person name="Xiang X."/>
            <person name="Song Q."/>
            <person name="Yuan D."/>
            <person name="Jin S."/>
            <person name="Zhang L."/>
        </authorList>
    </citation>
    <scope>NUCLEOTIDE SEQUENCE [LARGE SCALE GENOMIC DNA]</scope>
    <source>
        <strain evidence="1">SQ_2022a</strain>
    </source>
</reference>
<sequence length="615" mass="67971">MAAFVLPHLFFLFVLPYFSVAQTNGIVKVGATLTATEDATPWLSASGDFAFGFHRLDNKDLFLVSIWYDQVPDKTVVWYANGDNPAPRGSKIELTADRGLIFSSPQGEQTSISDPIIGVVAYGVMNDTGNFVLVNKNSEPLWQSFNQFTDTLLPTQIMGNGKFLSSRQSESNFSQGRFQPSRLNGDLGLRTVNIPGNFLNDPYYFLSTGTSSGSGSGPSSDTLAFNKSGYLSIFRDGHELVLSQGDDARAYDFYHRVTLNFDGVLTHYSHPKAKTGNSTGTSIWTVLWTVPANICLSIVKNAASGVCGYNRICRINIDQRPECECPRPFSLLDPADDYRGCVPDFVQDCVNEPSSASNLYDFYVVTNIDWPTSDYDQLEPYDDVSCKEACLTDCMCAVAILRGSCWKKKLPLSNGRLDTSLNSKAFIKFKKTNSSSQNPALPVPDCNNQNGLVILMSAFLGTSVFVNFILISVMCLGFLLIYRNKLTTIGKAESVVERNLRCYTFKELLDATEGFKEELGRGSFGIIGGEKAILTYWAYDCYEEGMLHALVENDAEAISDRKKLERFLIVAIWCIQEDPSLRPTMKKVMLMLEGIVEVTVPPCPHPFSAMGRSGA</sequence>
<accession>A0ACC0IPX0</accession>
<organism evidence="1 2">
    <name type="scientific">Camellia lanceoleosa</name>
    <dbReference type="NCBI Taxonomy" id="1840588"/>
    <lineage>
        <taxon>Eukaryota</taxon>
        <taxon>Viridiplantae</taxon>
        <taxon>Streptophyta</taxon>
        <taxon>Embryophyta</taxon>
        <taxon>Tracheophyta</taxon>
        <taxon>Spermatophyta</taxon>
        <taxon>Magnoliopsida</taxon>
        <taxon>eudicotyledons</taxon>
        <taxon>Gunneridae</taxon>
        <taxon>Pentapetalae</taxon>
        <taxon>asterids</taxon>
        <taxon>Ericales</taxon>
        <taxon>Theaceae</taxon>
        <taxon>Camellia</taxon>
    </lineage>
</organism>
<comment type="caution">
    <text evidence="1">The sequence shown here is derived from an EMBL/GenBank/DDBJ whole genome shotgun (WGS) entry which is preliminary data.</text>
</comment>
<dbReference type="Proteomes" id="UP001060215">
    <property type="component" value="Chromosome 3"/>
</dbReference>
<protein>
    <submittedName>
        <fullName evidence="1">G-type lectin S-receptor-like serine/threonine-protein kinase LECRK3</fullName>
    </submittedName>
</protein>
<dbReference type="EMBL" id="CM045760">
    <property type="protein sequence ID" value="KAI8027334.1"/>
    <property type="molecule type" value="Genomic_DNA"/>
</dbReference>
<proteinExistence type="predicted"/>
<name>A0ACC0IPX0_9ERIC</name>
<keyword evidence="2" id="KW-1185">Reference proteome</keyword>